<comment type="function">
    <text evidence="1">Specifically methylates the cytosine at position 967 (m5C967) of 16S rRNA.</text>
</comment>
<evidence type="ECO:0000256" key="7">
    <source>
        <dbReference type="ARBA" id="ARBA00022679"/>
    </source>
</evidence>
<comment type="subcellular location">
    <subcellularLocation>
        <location evidence="2">Cytoplasm</location>
    </subcellularLocation>
</comment>
<dbReference type="FunFam" id="3.30.70.1170:FF:000003">
    <property type="entry name" value="16S rRNA (Cytosine(967)-C(5))-methyltransferase RsmB"/>
    <property type="match status" value="1"/>
</dbReference>
<protein>
    <recommendedName>
        <fullName evidence="3">16S rRNA (cytosine(967)-C(5))-methyltransferase</fullName>
        <ecNumber evidence="3">2.1.1.176</ecNumber>
    </recommendedName>
    <alternativeName>
        <fullName evidence="10">16S rRNA m5C967 methyltransferase</fullName>
    </alternativeName>
    <alternativeName>
        <fullName evidence="11">rRNA (cytosine-C(5)-)-methyltransferase RsmB</fullName>
    </alternativeName>
</protein>
<feature type="binding site" evidence="13">
    <location>
        <position position="327"/>
    </location>
    <ligand>
        <name>S-adenosyl-L-methionine</name>
        <dbReference type="ChEBI" id="CHEBI:59789"/>
    </ligand>
</feature>
<evidence type="ECO:0000256" key="4">
    <source>
        <dbReference type="ARBA" id="ARBA00022490"/>
    </source>
</evidence>
<feature type="binding site" evidence="13">
    <location>
        <position position="309"/>
    </location>
    <ligand>
        <name>S-adenosyl-L-methionine</name>
        <dbReference type="ChEBI" id="CHEBI:59789"/>
    </ligand>
</feature>
<evidence type="ECO:0000256" key="1">
    <source>
        <dbReference type="ARBA" id="ARBA00002724"/>
    </source>
</evidence>
<dbReference type="PANTHER" id="PTHR22807:SF53">
    <property type="entry name" value="RIBOSOMAL RNA SMALL SUBUNIT METHYLTRANSFERASE B-RELATED"/>
    <property type="match status" value="1"/>
</dbReference>
<dbReference type="Gene3D" id="1.10.940.10">
    <property type="entry name" value="NusB-like"/>
    <property type="match status" value="1"/>
</dbReference>
<dbReference type="RefSeq" id="WP_163067196.1">
    <property type="nucleotide sequence ID" value="NZ_CP048649.1"/>
</dbReference>
<keyword evidence="7 13" id="KW-0808">Transferase</keyword>
<comment type="similarity">
    <text evidence="13">Belongs to the class I-like SAM-binding methyltransferase superfamily. RsmB/NOP family.</text>
</comment>
<accession>A0A858C0P1</accession>
<evidence type="ECO:0000256" key="5">
    <source>
        <dbReference type="ARBA" id="ARBA00022552"/>
    </source>
</evidence>
<dbReference type="Pfam" id="PF22458">
    <property type="entry name" value="RsmF-B_ferredox"/>
    <property type="match status" value="1"/>
</dbReference>
<dbReference type="Proteomes" id="UP000466848">
    <property type="component" value="Chromosome"/>
</dbReference>
<feature type="binding site" evidence="13">
    <location>
        <begin position="258"/>
        <end position="264"/>
    </location>
    <ligand>
        <name>S-adenosyl-L-methionine</name>
        <dbReference type="ChEBI" id="CHEBI:59789"/>
    </ligand>
</feature>
<dbReference type="NCBIfam" id="TIGR00563">
    <property type="entry name" value="rsmB"/>
    <property type="match status" value="1"/>
</dbReference>
<evidence type="ECO:0000256" key="12">
    <source>
        <dbReference type="ARBA" id="ARBA00047283"/>
    </source>
</evidence>
<evidence type="ECO:0000256" key="9">
    <source>
        <dbReference type="ARBA" id="ARBA00022884"/>
    </source>
</evidence>
<dbReference type="GO" id="GO:0008649">
    <property type="term" value="F:rRNA methyltransferase activity"/>
    <property type="evidence" value="ECO:0007669"/>
    <property type="project" value="InterPro"/>
</dbReference>
<evidence type="ECO:0000256" key="10">
    <source>
        <dbReference type="ARBA" id="ARBA00030399"/>
    </source>
</evidence>
<comment type="catalytic activity">
    <reaction evidence="12">
        <text>cytidine(967) in 16S rRNA + S-adenosyl-L-methionine = 5-methylcytidine(967) in 16S rRNA + S-adenosyl-L-homocysteine + H(+)</text>
        <dbReference type="Rhea" id="RHEA:42748"/>
        <dbReference type="Rhea" id="RHEA-COMP:10219"/>
        <dbReference type="Rhea" id="RHEA-COMP:10220"/>
        <dbReference type="ChEBI" id="CHEBI:15378"/>
        <dbReference type="ChEBI" id="CHEBI:57856"/>
        <dbReference type="ChEBI" id="CHEBI:59789"/>
        <dbReference type="ChEBI" id="CHEBI:74483"/>
        <dbReference type="ChEBI" id="CHEBI:82748"/>
        <dbReference type="EC" id="2.1.1.176"/>
    </reaction>
</comment>
<name>A0A858C0P1_9FIRM</name>
<dbReference type="SUPFAM" id="SSF53335">
    <property type="entry name" value="S-adenosyl-L-methionine-dependent methyltransferases"/>
    <property type="match status" value="1"/>
</dbReference>
<evidence type="ECO:0000256" key="6">
    <source>
        <dbReference type="ARBA" id="ARBA00022603"/>
    </source>
</evidence>
<keyword evidence="8 13" id="KW-0949">S-adenosyl-L-methionine</keyword>
<dbReference type="Gene3D" id="3.40.50.150">
    <property type="entry name" value="Vaccinia Virus protein VP39"/>
    <property type="match status" value="1"/>
</dbReference>
<dbReference type="InterPro" id="IPR001678">
    <property type="entry name" value="MeTrfase_RsmB-F_NOP2_dom"/>
</dbReference>
<dbReference type="InterPro" id="IPR023267">
    <property type="entry name" value="RCMT"/>
</dbReference>
<dbReference type="InterPro" id="IPR054728">
    <property type="entry name" value="RsmB-like_ferredoxin"/>
</dbReference>
<reference evidence="15 16" key="1">
    <citation type="submission" date="2020-02" db="EMBL/GenBank/DDBJ databases">
        <authorList>
            <person name="Kim Y.B."/>
            <person name="Roh S.W."/>
        </authorList>
    </citation>
    <scope>NUCLEOTIDE SEQUENCE [LARGE SCALE GENOMIC DNA]</scope>
    <source>
        <strain evidence="15 16">DSM 103574</strain>
    </source>
</reference>
<evidence type="ECO:0000256" key="3">
    <source>
        <dbReference type="ARBA" id="ARBA00012140"/>
    </source>
</evidence>
<dbReference type="EMBL" id="CP048649">
    <property type="protein sequence ID" value="QIB69956.1"/>
    <property type="molecule type" value="Genomic_DNA"/>
</dbReference>
<feature type="active site" description="Nucleophile" evidence="13">
    <location>
        <position position="380"/>
    </location>
</feature>
<keyword evidence="16" id="KW-1185">Reference proteome</keyword>
<gene>
    <name evidence="15" type="primary">rsmB</name>
    <name evidence="15" type="ORF">Ami103574_11760</name>
</gene>
<feature type="domain" description="SAM-dependent MTase RsmB/NOP-type" evidence="14">
    <location>
        <begin position="168"/>
        <end position="431"/>
    </location>
</feature>
<keyword evidence="9 13" id="KW-0694">RNA-binding</keyword>
<dbReference type="InterPro" id="IPR049560">
    <property type="entry name" value="MeTrfase_RsmB-F_NOP2_cat"/>
</dbReference>
<dbReference type="SUPFAM" id="SSF48013">
    <property type="entry name" value="NusB-like"/>
    <property type="match status" value="1"/>
</dbReference>
<dbReference type="GO" id="GO:0003723">
    <property type="term" value="F:RNA binding"/>
    <property type="evidence" value="ECO:0007669"/>
    <property type="project" value="UniProtKB-UniRule"/>
</dbReference>
<dbReference type="NCBIfam" id="NF011494">
    <property type="entry name" value="PRK14902.1"/>
    <property type="match status" value="1"/>
</dbReference>
<dbReference type="Gene3D" id="3.30.70.1170">
    <property type="entry name" value="Sun protein, domain 3"/>
    <property type="match status" value="1"/>
</dbReference>
<dbReference type="Pfam" id="PF01189">
    <property type="entry name" value="Methyltr_RsmB-F"/>
    <property type="match status" value="1"/>
</dbReference>
<dbReference type="InterPro" id="IPR029063">
    <property type="entry name" value="SAM-dependent_MTases_sf"/>
</dbReference>
<evidence type="ECO:0000313" key="16">
    <source>
        <dbReference type="Proteomes" id="UP000466848"/>
    </source>
</evidence>
<dbReference type="PANTHER" id="PTHR22807">
    <property type="entry name" value="NOP2 YEAST -RELATED NOL1/NOP2/FMU SUN DOMAIN-CONTAINING"/>
    <property type="match status" value="1"/>
</dbReference>
<keyword evidence="6 13" id="KW-0489">Methyltransferase</keyword>
<dbReference type="InterPro" id="IPR004573">
    <property type="entry name" value="rRNA_ssu_MeTfrase_B"/>
</dbReference>
<keyword evidence="5" id="KW-0698">rRNA processing</keyword>
<sequence>MDANRKTAYHALMDVETKNAYSNLALNHQIICGRPSSPSFVRSLVYGVLENKMLLDYIIAHYITRDIEKVKTSDLVVLRMGIYQLGYMDSVPEYAAVNESVVLAKKFCRGREGFINGVLRAYIRSRHAVRLPDRSEDPVKYLSIKYSCEEWIVDLWMDQYGADTAEAILKHSQGNPGLCIRVNTLKTGKEDLIRRLTEKNFEIKESLICQSGLLVTKGSQILEDTLYKNGLFSVQDESSIRTVEMLDPQAGEMMVDVCAAPGGKTLAAAERMSNRGQIVATDIYLRKLALITKEADRLGVSILRTWPWDATKVDSELLEKADRVLADVPCSGLGVIRRKPEIKYKKRVSEFDSLPVKQLEILTVASKYVKKGGVLQYSTCTINKKENEDVIKEFLRKNKNFSIVEERQFMPHIDKTDGFYVCKMVRSDSLI</sequence>
<organism evidence="15 16">
    <name type="scientific">Aminipila butyrica</name>
    <dbReference type="NCBI Taxonomy" id="433296"/>
    <lineage>
        <taxon>Bacteria</taxon>
        <taxon>Bacillati</taxon>
        <taxon>Bacillota</taxon>
        <taxon>Clostridia</taxon>
        <taxon>Peptostreptococcales</taxon>
        <taxon>Anaerovoracaceae</taxon>
        <taxon>Aminipila</taxon>
    </lineage>
</organism>
<keyword evidence="4" id="KW-0963">Cytoplasm</keyword>
<evidence type="ECO:0000256" key="8">
    <source>
        <dbReference type="ARBA" id="ARBA00022691"/>
    </source>
</evidence>
<evidence type="ECO:0000313" key="15">
    <source>
        <dbReference type="EMBL" id="QIB69956.1"/>
    </source>
</evidence>
<evidence type="ECO:0000259" key="14">
    <source>
        <dbReference type="PROSITE" id="PS51686"/>
    </source>
</evidence>
<dbReference type="InterPro" id="IPR006027">
    <property type="entry name" value="NusB_RsmB_TIM44"/>
</dbReference>
<dbReference type="EC" id="2.1.1.176" evidence="3"/>
<evidence type="ECO:0000256" key="2">
    <source>
        <dbReference type="ARBA" id="ARBA00004496"/>
    </source>
</evidence>
<evidence type="ECO:0000256" key="11">
    <source>
        <dbReference type="ARBA" id="ARBA00031088"/>
    </source>
</evidence>
<dbReference type="AlphaFoldDB" id="A0A858C0P1"/>
<feature type="binding site" evidence="13">
    <location>
        <position position="282"/>
    </location>
    <ligand>
        <name>S-adenosyl-L-methionine</name>
        <dbReference type="ChEBI" id="CHEBI:59789"/>
    </ligand>
</feature>
<dbReference type="GO" id="GO:0006355">
    <property type="term" value="P:regulation of DNA-templated transcription"/>
    <property type="evidence" value="ECO:0007669"/>
    <property type="project" value="InterPro"/>
</dbReference>
<dbReference type="PROSITE" id="PS51686">
    <property type="entry name" value="SAM_MT_RSMB_NOP"/>
    <property type="match status" value="1"/>
</dbReference>
<evidence type="ECO:0000256" key="13">
    <source>
        <dbReference type="PROSITE-ProRule" id="PRU01023"/>
    </source>
</evidence>
<proteinExistence type="inferred from homology"/>
<dbReference type="InterPro" id="IPR035926">
    <property type="entry name" value="NusB-like_sf"/>
</dbReference>
<dbReference type="GO" id="GO:0005737">
    <property type="term" value="C:cytoplasm"/>
    <property type="evidence" value="ECO:0007669"/>
    <property type="project" value="UniProtKB-SubCell"/>
</dbReference>
<dbReference type="Pfam" id="PF01029">
    <property type="entry name" value="NusB"/>
    <property type="match status" value="1"/>
</dbReference>
<dbReference type="KEGG" id="abut:Ami103574_11760"/>
<dbReference type="PRINTS" id="PR02008">
    <property type="entry name" value="RCMTFAMILY"/>
</dbReference>